<feature type="transmembrane region" description="Helical" evidence="1">
    <location>
        <begin position="21"/>
        <end position="39"/>
    </location>
</feature>
<protein>
    <submittedName>
        <fullName evidence="2">Uncharacterized protein</fullName>
    </submittedName>
</protein>
<gene>
    <name evidence="2" type="ORF">HNP92_000269</name>
</gene>
<dbReference type="Proteomes" id="UP000536195">
    <property type="component" value="Unassembled WGS sequence"/>
</dbReference>
<keyword evidence="1" id="KW-0812">Transmembrane</keyword>
<dbReference type="AlphaFoldDB" id="A0A7J9S585"/>
<name>A0A7J9S585_METMI</name>
<accession>A0A7J9S585</accession>
<dbReference type="RefSeq" id="WP_184229471.1">
    <property type="nucleotide sequence ID" value="NZ_JACHEC010000001.1"/>
</dbReference>
<organism evidence="2 3">
    <name type="scientific">Methanococcus maripaludis</name>
    <name type="common">Methanococcus deltae</name>
    <dbReference type="NCBI Taxonomy" id="39152"/>
    <lineage>
        <taxon>Archaea</taxon>
        <taxon>Methanobacteriati</taxon>
        <taxon>Methanobacteriota</taxon>
        <taxon>Methanomada group</taxon>
        <taxon>Methanococci</taxon>
        <taxon>Methanococcales</taxon>
        <taxon>Methanococcaceae</taxon>
        <taxon>Methanococcus</taxon>
    </lineage>
</organism>
<reference evidence="2 3" key="1">
    <citation type="submission" date="2020-08" db="EMBL/GenBank/DDBJ databases">
        <title>Genomic Encyclopedia of Type Strains, Phase IV (KMG-V): Genome sequencing to study the core and pangenomes of soil and plant-associated prokaryotes.</title>
        <authorList>
            <person name="Whitman W."/>
        </authorList>
    </citation>
    <scope>NUCLEOTIDE SEQUENCE [LARGE SCALE GENOMIC DNA]</scope>
    <source>
        <strain evidence="2 3">C11</strain>
    </source>
</reference>
<feature type="transmembrane region" description="Helical" evidence="1">
    <location>
        <begin position="83"/>
        <end position="101"/>
    </location>
</feature>
<evidence type="ECO:0000256" key="1">
    <source>
        <dbReference type="SAM" id="Phobius"/>
    </source>
</evidence>
<dbReference type="EMBL" id="JACHEC010000001">
    <property type="protein sequence ID" value="MBB6400984.1"/>
    <property type="molecule type" value="Genomic_DNA"/>
</dbReference>
<feature type="transmembrane region" description="Helical" evidence="1">
    <location>
        <begin position="107"/>
        <end position="130"/>
    </location>
</feature>
<keyword evidence="1" id="KW-1133">Transmembrane helix</keyword>
<proteinExistence type="predicted"/>
<evidence type="ECO:0000313" key="2">
    <source>
        <dbReference type="EMBL" id="MBB6400984.1"/>
    </source>
</evidence>
<keyword evidence="1" id="KW-0472">Membrane</keyword>
<comment type="caution">
    <text evidence="2">The sequence shown here is derived from an EMBL/GenBank/DDBJ whole genome shotgun (WGS) entry which is preliminary data.</text>
</comment>
<feature type="transmembrane region" description="Helical" evidence="1">
    <location>
        <begin position="51"/>
        <end position="71"/>
    </location>
</feature>
<sequence>MGKFKDFLEKLKKIWNSFKNFLESKYLILLAINLILWGGTKNYEWASNLDGFTTLFFAIWLFLGVSTFQIIKNEYFTNYKQDSGKVLLNAGFLILVWAVLGSQVLNFGYWGTVADWFSGIWLVVLTAYLVKETSDQRKGMEKQLNIMSKQLEMEYEPIILFDFFKFSLYTQTKPEIEDDFSVIKISMDTLSEGQLLFRPLIKNVGKFPARNLTINYIFDYKNFQKDILELNEKLGNPLKIEISKPISDISLPELQLSDMQLKKIITLPSGHYEINLPHLENGSKSGVECSAFFYSIYYNTWLILKTIEFVKSAKPHEIIDLTLPKHKLSLEMEYMDNLNYHYEIKADLYSGANGSYEYLGLNKEYNISGFWRFNVVSYEKKNKIQDE</sequence>
<evidence type="ECO:0000313" key="3">
    <source>
        <dbReference type="Proteomes" id="UP000536195"/>
    </source>
</evidence>